<dbReference type="PROSITE" id="PS01124">
    <property type="entry name" value="HTH_ARAC_FAMILY_2"/>
    <property type="match status" value="1"/>
</dbReference>
<dbReference type="Gene3D" id="2.60.120.10">
    <property type="entry name" value="Jelly Rolls"/>
    <property type="match status" value="1"/>
</dbReference>
<dbReference type="SUPFAM" id="SSF46689">
    <property type="entry name" value="Homeodomain-like"/>
    <property type="match status" value="2"/>
</dbReference>
<proteinExistence type="predicted"/>
<evidence type="ECO:0000256" key="3">
    <source>
        <dbReference type="ARBA" id="ARBA00023163"/>
    </source>
</evidence>
<evidence type="ECO:0000313" key="5">
    <source>
        <dbReference type="EMBL" id="KAE9634950.1"/>
    </source>
</evidence>
<keyword evidence="2" id="KW-0238">DNA-binding</keyword>
<dbReference type="RefSeq" id="WP_158740037.1">
    <property type="nucleotide sequence ID" value="NZ_JAFBEP010000007.1"/>
</dbReference>
<dbReference type="InterPro" id="IPR018062">
    <property type="entry name" value="HTH_AraC-typ_CS"/>
</dbReference>
<organism evidence="5 6">
    <name type="scientific">Defluviitalea raffinosedens</name>
    <dbReference type="NCBI Taxonomy" id="1450156"/>
    <lineage>
        <taxon>Bacteria</taxon>
        <taxon>Bacillati</taxon>
        <taxon>Bacillota</taxon>
        <taxon>Clostridia</taxon>
        <taxon>Lachnospirales</taxon>
        <taxon>Defluviitaleaceae</taxon>
        <taxon>Defluviitalea</taxon>
    </lineage>
</organism>
<reference evidence="5 6" key="1">
    <citation type="submission" date="2019-12" db="EMBL/GenBank/DDBJ databases">
        <title>Defluviitalea raffinosedens, isolated from a biogas fermenter, genome sequencing and characterization.</title>
        <authorList>
            <person name="Rettenmaier R."/>
            <person name="Schneider M."/>
            <person name="Neuhaus K."/>
            <person name="Liebl W."/>
            <person name="Zverlov V."/>
        </authorList>
    </citation>
    <scope>NUCLEOTIDE SEQUENCE [LARGE SCALE GENOMIC DNA]</scope>
    <source>
        <strain evidence="5 6">249c-K6</strain>
    </source>
</reference>
<evidence type="ECO:0000256" key="1">
    <source>
        <dbReference type="ARBA" id="ARBA00023015"/>
    </source>
</evidence>
<gene>
    <name evidence="5" type="ORF">GND95_06460</name>
</gene>
<dbReference type="PANTHER" id="PTHR43280:SF2">
    <property type="entry name" value="HTH-TYPE TRANSCRIPTIONAL REGULATOR EXSA"/>
    <property type="match status" value="1"/>
</dbReference>
<name>A0A7C8HGY8_9FIRM</name>
<evidence type="ECO:0000256" key="2">
    <source>
        <dbReference type="ARBA" id="ARBA00023125"/>
    </source>
</evidence>
<dbReference type="InterPro" id="IPR003313">
    <property type="entry name" value="AraC-bd"/>
</dbReference>
<dbReference type="InterPro" id="IPR014710">
    <property type="entry name" value="RmlC-like_jellyroll"/>
</dbReference>
<dbReference type="InterPro" id="IPR037923">
    <property type="entry name" value="HTH-like"/>
</dbReference>
<dbReference type="InterPro" id="IPR009057">
    <property type="entry name" value="Homeodomain-like_sf"/>
</dbReference>
<dbReference type="Pfam" id="PF02311">
    <property type="entry name" value="AraC_binding"/>
    <property type="match status" value="1"/>
</dbReference>
<dbReference type="Pfam" id="PF12833">
    <property type="entry name" value="HTH_18"/>
    <property type="match status" value="1"/>
</dbReference>
<keyword evidence="1" id="KW-0805">Transcription regulation</keyword>
<dbReference type="AlphaFoldDB" id="A0A7C8HGY8"/>
<dbReference type="GO" id="GO:0043565">
    <property type="term" value="F:sequence-specific DNA binding"/>
    <property type="evidence" value="ECO:0007669"/>
    <property type="project" value="InterPro"/>
</dbReference>
<dbReference type="Proteomes" id="UP000483018">
    <property type="component" value="Unassembled WGS sequence"/>
</dbReference>
<dbReference type="PROSITE" id="PS00041">
    <property type="entry name" value="HTH_ARAC_FAMILY_1"/>
    <property type="match status" value="1"/>
</dbReference>
<dbReference type="SUPFAM" id="SSF51215">
    <property type="entry name" value="Regulatory protein AraC"/>
    <property type="match status" value="1"/>
</dbReference>
<comment type="caution">
    <text evidence="5">The sequence shown here is derived from an EMBL/GenBank/DDBJ whole genome shotgun (WGS) entry which is preliminary data.</text>
</comment>
<keyword evidence="3" id="KW-0804">Transcription</keyword>
<protein>
    <submittedName>
        <fullName evidence="5">Helix-turn-helix domain-containing protein</fullName>
    </submittedName>
</protein>
<evidence type="ECO:0000313" key="6">
    <source>
        <dbReference type="Proteomes" id="UP000483018"/>
    </source>
</evidence>
<accession>A0A7C8HGY8</accession>
<dbReference type="Gene3D" id="1.10.10.60">
    <property type="entry name" value="Homeodomain-like"/>
    <property type="match status" value="2"/>
</dbReference>
<dbReference type="OrthoDB" id="9772063at2"/>
<dbReference type="GO" id="GO:0003700">
    <property type="term" value="F:DNA-binding transcription factor activity"/>
    <property type="evidence" value="ECO:0007669"/>
    <property type="project" value="InterPro"/>
</dbReference>
<dbReference type="EMBL" id="WSLF01000004">
    <property type="protein sequence ID" value="KAE9634950.1"/>
    <property type="molecule type" value="Genomic_DNA"/>
</dbReference>
<dbReference type="PANTHER" id="PTHR43280">
    <property type="entry name" value="ARAC-FAMILY TRANSCRIPTIONAL REGULATOR"/>
    <property type="match status" value="1"/>
</dbReference>
<keyword evidence="6" id="KW-1185">Reference proteome</keyword>
<evidence type="ECO:0000259" key="4">
    <source>
        <dbReference type="PROSITE" id="PS01124"/>
    </source>
</evidence>
<sequence>MAFFENIETLATPYEIFIFDTNVTTLPYPSHWHYYIELLYLYQGNIIVECDHVPYVLHPRDLIVIMPKSVHSIYAKNTEHIQYGVIKFNPNKLHFSNESAPLVHSVFCCTTFQKKLPIHLNKKILTPYPVKNIIDQLIHELAHKELFHDDLIDALLRVLLVLIMRIWQNSGIDLKSASGQKAAHPQIHYALEYISNHSGEPISIPDLARHCNMSYSTFSRHFKQQTGRSCKEYIEYVRVCKAQDLLLFTDQSLNYIAAETGFADCSHFIKTYKKFLGITPAQQRKSLSSKR</sequence>
<dbReference type="InterPro" id="IPR018060">
    <property type="entry name" value="HTH_AraC"/>
</dbReference>
<feature type="domain" description="HTH araC/xylS-type" evidence="4">
    <location>
        <begin position="188"/>
        <end position="286"/>
    </location>
</feature>
<dbReference type="SMART" id="SM00342">
    <property type="entry name" value="HTH_ARAC"/>
    <property type="match status" value="1"/>
</dbReference>